<dbReference type="AlphaFoldDB" id="X0XVV8"/>
<name>X0XVV8_9ZZZZ</name>
<reference evidence="1" key="1">
    <citation type="journal article" date="2014" name="Front. Microbiol.">
        <title>High frequency of phylogenetically diverse reductive dehalogenase-homologous genes in deep subseafloor sedimentary metagenomes.</title>
        <authorList>
            <person name="Kawai M."/>
            <person name="Futagami T."/>
            <person name="Toyoda A."/>
            <person name="Takaki Y."/>
            <person name="Nishi S."/>
            <person name="Hori S."/>
            <person name="Arai W."/>
            <person name="Tsubouchi T."/>
            <person name="Morono Y."/>
            <person name="Uchiyama I."/>
            <person name="Ito T."/>
            <person name="Fujiyama A."/>
            <person name="Inagaki F."/>
            <person name="Takami H."/>
        </authorList>
    </citation>
    <scope>NUCLEOTIDE SEQUENCE</scope>
    <source>
        <strain evidence="1">Expedition CK06-06</strain>
    </source>
</reference>
<evidence type="ECO:0000313" key="1">
    <source>
        <dbReference type="EMBL" id="GAG40723.1"/>
    </source>
</evidence>
<dbReference type="EMBL" id="BARS01042263">
    <property type="protein sequence ID" value="GAG40723.1"/>
    <property type="molecule type" value="Genomic_DNA"/>
</dbReference>
<feature type="non-terminal residue" evidence="1">
    <location>
        <position position="99"/>
    </location>
</feature>
<sequence>MRRHRIVPAQELVDRAKNRKPVRPHIGQNWWYIVTKQNGRMVLLGPYSDAHEAESVAVEKLNTDYEVVQMATRDRAKATQMLRHKMLQGNGGNLGESLR</sequence>
<proteinExistence type="predicted"/>
<comment type="caution">
    <text evidence="1">The sequence shown here is derived from an EMBL/GenBank/DDBJ whole genome shotgun (WGS) entry which is preliminary data.</text>
</comment>
<gene>
    <name evidence="1" type="ORF">S01H1_64144</name>
</gene>
<accession>X0XVV8</accession>
<protein>
    <submittedName>
        <fullName evidence="1">Uncharacterized protein</fullName>
    </submittedName>
</protein>
<organism evidence="1">
    <name type="scientific">marine sediment metagenome</name>
    <dbReference type="NCBI Taxonomy" id="412755"/>
    <lineage>
        <taxon>unclassified sequences</taxon>
        <taxon>metagenomes</taxon>
        <taxon>ecological metagenomes</taxon>
    </lineage>
</organism>